<keyword evidence="1" id="KW-1133">Transmembrane helix</keyword>
<feature type="transmembrane region" description="Helical" evidence="1">
    <location>
        <begin position="319"/>
        <end position="340"/>
    </location>
</feature>
<keyword evidence="1" id="KW-0472">Membrane</keyword>
<evidence type="ECO:0000313" key="3">
    <source>
        <dbReference type="EMBL" id="VWB70987.1"/>
    </source>
</evidence>
<name>A0A6P2LHU5_BURL3</name>
<feature type="transmembrane region" description="Helical" evidence="1">
    <location>
        <begin position="12"/>
        <end position="34"/>
    </location>
</feature>
<dbReference type="GO" id="GO:0016747">
    <property type="term" value="F:acyltransferase activity, transferring groups other than amino-acyl groups"/>
    <property type="evidence" value="ECO:0007669"/>
    <property type="project" value="InterPro"/>
</dbReference>
<organism evidence="3 4">
    <name type="scientific">Burkholderia lata (strain ATCC 17760 / DSM 23089 / LMG 22485 / NCIMB 9086 / R18194 / 383)</name>
    <dbReference type="NCBI Taxonomy" id="482957"/>
    <lineage>
        <taxon>Bacteria</taxon>
        <taxon>Pseudomonadati</taxon>
        <taxon>Pseudomonadota</taxon>
        <taxon>Betaproteobacteria</taxon>
        <taxon>Burkholderiales</taxon>
        <taxon>Burkholderiaceae</taxon>
        <taxon>Burkholderia</taxon>
        <taxon>Burkholderia cepacia complex</taxon>
    </lineage>
</organism>
<evidence type="ECO:0000313" key="4">
    <source>
        <dbReference type="Proteomes" id="UP000494170"/>
    </source>
</evidence>
<feature type="transmembrane region" description="Helical" evidence="1">
    <location>
        <begin position="294"/>
        <end position="313"/>
    </location>
</feature>
<dbReference type="AlphaFoldDB" id="A0A6P2LHU5"/>
<feature type="transmembrane region" description="Helical" evidence="1">
    <location>
        <begin position="231"/>
        <end position="248"/>
    </location>
</feature>
<evidence type="ECO:0000256" key="1">
    <source>
        <dbReference type="SAM" id="Phobius"/>
    </source>
</evidence>
<dbReference type="Proteomes" id="UP000494170">
    <property type="component" value="Unassembled WGS sequence"/>
</dbReference>
<sequence length="367" mass="41843">MQSFIQRERYTALDGLRGIFAILVVALHFFGSAAGWTHFPFANADLAVDFFFMLSGFVLCHVYERGLREKTISVARFLSHRFVRMYPLHIASMIAMGVVDRLYWGRLPYVDGVVWTGILNVLLLQSMGVQTQWSWNGASWSISNEFWIGALFLPFVFQRVRTEFVVLAAYAGYLFLYSSVHTLHSVYPTLPGGVSIGMVRSFSGILLGVAIYRLAMASVSTPVDPFRFRRVAAIVETLLFTAIVYVIYGEDRGKIEFETLAAMPFLIFSVSRSGSVFARALSSRPMQWLGEISYSVYLVHFPLITLGVYLGMMKIVNPYVRFLIFVTIVLAVSTLVYRYFERPIYRRYRDAFSRTQHEQQAVSTTRV</sequence>
<keyword evidence="3" id="KW-0808">Transferase</keyword>
<proteinExistence type="predicted"/>
<feature type="transmembrane region" description="Helical" evidence="1">
    <location>
        <begin position="199"/>
        <end position="219"/>
    </location>
</feature>
<gene>
    <name evidence="3" type="ORF">BLA6863_03333</name>
</gene>
<feature type="transmembrane region" description="Helical" evidence="1">
    <location>
        <begin position="137"/>
        <end position="157"/>
    </location>
</feature>
<feature type="transmembrane region" description="Helical" evidence="1">
    <location>
        <begin position="164"/>
        <end position="187"/>
    </location>
</feature>
<feature type="transmembrane region" description="Helical" evidence="1">
    <location>
        <begin position="260"/>
        <end position="282"/>
    </location>
</feature>
<dbReference type="Pfam" id="PF01757">
    <property type="entry name" value="Acyl_transf_3"/>
    <property type="match status" value="1"/>
</dbReference>
<dbReference type="InterPro" id="IPR050879">
    <property type="entry name" value="Acyltransferase_3"/>
</dbReference>
<dbReference type="PANTHER" id="PTHR23028">
    <property type="entry name" value="ACETYLTRANSFERASE"/>
    <property type="match status" value="1"/>
</dbReference>
<feature type="transmembrane region" description="Helical" evidence="1">
    <location>
        <begin position="46"/>
        <end position="64"/>
    </location>
</feature>
<evidence type="ECO:0000259" key="2">
    <source>
        <dbReference type="Pfam" id="PF01757"/>
    </source>
</evidence>
<keyword evidence="1" id="KW-0812">Transmembrane</keyword>
<dbReference type="RefSeq" id="WP_174941326.1">
    <property type="nucleotide sequence ID" value="NZ_CABVPY010000018.1"/>
</dbReference>
<accession>A0A6P2LHU5</accession>
<protein>
    <submittedName>
        <fullName evidence="3">Acyltransferase</fullName>
    </submittedName>
</protein>
<feature type="domain" description="Acyltransferase 3" evidence="2">
    <location>
        <begin position="11"/>
        <end position="338"/>
    </location>
</feature>
<dbReference type="EMBL" id="CABVPY010000018">
    <property type="protein sequence ID" value="VWB70987.1"/>
    <property type="molecule type" value="Genomic_DNA"/>
</dbReference>
<dbReference type="InterPro" id="IPR002656">
    <property type="entry name" value="Acyl_transf_3_dom"/>
</dbReference>
<reference evidence="3 4" key="1">
    <citation type="submission" date="2019-09" db="EMBL/GenBank/DDBJ databases">
        <authorList>
            <person name="Depoorter E."/>
        </authorList>
    </citation>
    <scope>NUCLEOTIDE SEQUENCE [LARGE SCALE GENOMIC DNA]</scope>
    <source>
        <strain evidence="3">LMG 6863</strain>
    </source>
</reference>
<keyword evidence="3" id="KW-0012">Acyltransferase</keyword>